<reference evidence="1 2" key="2">
    <citation type="journal article" date="2022" name="Mol. Ecol. Resour.">
        <title>The genomes of chicory, endive, great burdock and yacon provide insights into Asteraceae paleo-polyploidization history and plant inulin production.</title>
        <authorList>
            <person name="Fan W."/>
            <person name="Wang S."/>
            <person name="Wang H."/>
            <person name="Wang A."/>
            <person name="Jiang F."/>
            <person name="Liu H."/>
            <person name="Zhao H."/>
            <person name="Xu D."/>
            <person name="Zhang Y."/>
        </authorList>
    </citation>
    <scope>NUCLEOTIDE SEQUENCE [LARGE SCALE GENOMIC DNA]</scope>
    <source>
        <strain evidence="2">cv. Niubang</strain>
    </source>
</reference>
<reference evidence="2" key="1">
    <citation type="journal article" date="2022" name="Mol. Ecol. Resour.">
        <title>The genomes of chicory, endive, great burdock and yacon provide insights into Asteraceae palaeo-polyploidization history and plant inulin production.</title>
        <authorList>
            <person name="Fan W."/>
            <person name="Wang S."/>
            <person name="Wang H."/>
            <person name="Wang A."/>
            <person name="Jiang F."/>
            <person name="Liu H."/>
            <person name="Zhao H."/>
            <person name="Xu D."/>
            <person name="Zhang Y."/>
        </authorList>
    </citation>
    <scope>NUCLEOTIDE SEQUENCE [LARGE SCALE GENOMIC DNA]</scope>
    <source>
        <strain evidence="2">cv. Niubang</strain>
    </source>
</reference>
<comment type="caution">
    <text evidence="1">The sequence shown here is derived from an EMBL/GenBank/DDBJ whole genome shotgun (WGS) entry which is preliminary data.</text>
</comment>
<evidence type="ECO:0000313" key="1">
    <source>
        <dbReference type="EMBL" id="KAI3747507.1"/>
    </source>
</evidence>
<gene>
    <name evidence="1" type="ORF">L6452_09966</name>
</gene>
<protein>
    <submittedName>
        <fullName evidence="1">Uncharacterized protein</fullName>
    </submittedName>
</protein>
<organism evidence="1 2">
    <name type="scientific">Arctium lappa</name>
    <name type="common">Greater burdock</name>
    <name type="synonym">Lappa major</name>
    <dbReference type="NCBI Taxonomy" id="4217"/>
    <lineage>
        <taxon>Eukaryota</taxon>
        <taxon>Viridiplantae</taxon>
        <taxon>Streptophyta</taxon>
        <taxon>Embryophyta</taxon>
        <taxon>Tracheophyta</taxon>
        <taxon>Spermatophyta</taxon>
        <taxon>Magnoliopsida</taxon>
        <taxon>eudicotyledons</taxon>
        <taxon>Gunneridae</taxon>
        <taxon>Pentapetalae</taxon>
        <taxon>asterids</taxon>
        <taxon>campanulids</taxon>
        <taxon>Asterales</taxon>
        <taxon>Asteraceae</taxon>
        <taxon>Carduoideae</taxon>
        <taxon>Cardueae</taxon>
        <taxon>Arctiinae</taxon>
        <taxon>Arctium</taxon>
    </lineage>
</organism>
<proteinExistence type="predicted"/>
<name>A0ACB9DMH0_ARCLA</name>
<keyword evidence="2" id="KW-1185">Reference proteome</keyword>
<evidence type="ECO:0000313" key="2">
    <source>
        <dbReference type="Proteomes" id="UP001055879"/>
    </source>
</evidence>
<accession>A0ACB9DMH0</accession>
<dbReference type="Proteomes" id="UP001055879">
    <property type="component" value="Linkage Group LG03"/>
</dbReference>
<dbReference type="EMBL" id="CM042049">
    <property type="protein sequence ID" value="KAI3747507.1"/>
    <property type="molecule type" value="Genomic_DNA"/>
</dbReference>
<sequence length="206" mass="23090">MEVKEMGMCKKYGITPNSKVFELLETVSSTKEILNVSIFVIWHYLSASAQMWASTGNEVLKGKITAVVSALAACQAKIKTGYLSAFPSEFFDRVEALQQIMAGLVDRYVLAGNSQALKMVTQMADYFSKRVQNVITRYTIERHWLYTITGDIRHLWLVHLFDKPCLLGLLALKIESRYDLGDAMADANDDLLSSKGLFIYVQTGDA</sequence>